<feature type="transmembrane region" description="Helical" evidence="1">
    <location>
        <begin position="35"/>
        <end position="53"/>
    </location>
</feature>
<evidence type="ECO:0000313" key="3">
    <source>
        <dbReference type="Proteomes" id="UP000187412"/>
    </source>
</evidence>
<keyword evidence="1" id="KW-1133">Transmembrane helix</keyword>
<organism evidence="2 3">
    <name type="scientific">Paenibacillus borealis</name>
    <dbReference type="NCBI Taxonomy" id="160799"/>
    <lineage>
        <taxon>Bacteria</taxon>
        <taxon>Bacillati</taxon>
        <taxon>Bacillota</taxon>
        <taxon>Bacilli</taxon>
        <taxon>Bacillales</taxon>
        <taxon>Paenibacillaceae</taxon>
        <taxon>Paenibacillus</taxon>
    </lineage>
</organism>
<proteinExistence type="predicted"/>
<evidence type="ECO:0008006" key="4">
    <source>
        <dbReference type="Google" id="ProtNLM"/>
    </source>
</evidence>
<sequence>MRAKLAYSIAMLLMMVLGFGSRAFADQLPLSISRHFGDALWAAMIYFAFRVLLTRQQRWISVVLSFGFSFGIEFSQLYQEIWINELRATLLGGLILGKGFLWIDLIRYSAGILFSYVADRFGFARIRAKRQEDL</sequence>
<feature type="transmembrane region" description="Helical" evidence="1">
    <location>
        <begin position="99"/>
        <end position="118"/>
    </location>
</feature>
<feature type="transmembrane region" description="Helical" evidence="1">
    <location>
        <begin position="60"/>
        <end position="79"/>
    </location>
</feature>
<dbReference type="Pfam" id="PF10990">
    <property type="entry name" value="DUF2809"/>
    <property type="match status" value="1"/>
</dbReference>
<keyword evidence="1" id="KW-0812">Transmembrane</keyword>
<keyword evidence="3" id="KW-1185">Reference proteome</keyword>
<evidence type="ECO:0000313" key="2">
    <source>
        <dbReference type="EMBL" id="OMD43826.1"/>
    </source>
</evidence>
<dbReference type="EMBL" id="MPTB01000034">
    <property type="protein sequence ID" value="OMD43826.1"/>
    <property type="molecule type" value="Genomic_DNA"/>
</dbReference>
<reference evidence="2 3" key="1">
    <citation type="submission" date="2016-10" db="EMBL/GenBank/DDBJ databases">
        <title>Paenibacillus species isolates.</title>
        <authorList>
            <person name="Beno S.M."/>
        </authorList>
    </citation>
    <scope>NUCLEOTIDE SEQUENCE [LARGE SCALE GENOMIC DNA]</scope>
    <source>
        <strain evidence="2 3">FSL H7-0744</strain>
    </source>
</reference>
<gene>
    <name evidence="2" type="ORF">BSK56_23755</name>
</gene>
<name>A0ABX3H204_PAEBO</name>
<dbReference type="Proteomes" id="UP000187412">
    <property type="component" value="Unassembled WGS sequence"/>
</dbReference>
<protein>
    <recommendedName>
        <fullName evidence="4">DUF2809 domain-containing protein</fullName>
    </recommendedName>
</protein>
<dbReference type="RefSeq" id="WP_076113023.1">
    <property type="nucleotide sequence ID" value="NZ_MPTB01000034.1"/>
</dbReference>
<dbReference type="InterPro" id="IPR021257">
    <property type="entry name" value="DUF2809"/>
</dbReference>
<accession>A0ABX3H204</accession>
<comment type="caution">
    <text evidence="2">The sequence shown here is derived from an EMBL/GenBank/DDBJ whole genome shotgun (WGS) entry which is preliminary data.</text>
</comment>
<keyword evidence="1" id="KW-0472">Membrane</keyword>
<evidence type="ECO:0000256" key="1">
    <source>
        <dbReference type="SAM" id="Phobius"/>
    </source>
</evidence>